<feature type="compositionally biased region" description="Basic and acidic residues" evidence="1">
    <location>
        <begin position="77"/>
        <end position="87"/>
    </location>
</feature>
<protein>
    <submittedName>
        <fullName evidence="2">Uncharacterized protein</fullName>
    </submittedName>
</protein>
<dbReference type="AlphaFoldDB" id="A0A7S1E4B6"/>
<organism evidence="2">
    <name type="scientific">Hemiselmis andersenii</name>
    <name type="common">Cryptophyte alga</name>
    <dbReference type="NCBI Taxonomy" id="464988"/>
    <lineage>
        <taxon>Eukaryota</taxon>
        <taxon>Cryptophyceae</taxon>
        <taxon>Cryptomonadales</taxon>
        <taxon>Hemiselmidaceae</taxon>
        <taxon>Hemiselmis</taxon>
    </lineage>
</organism>
<accession>A0A7S1E4B6</accession>
<gene>
    <name evidence="2" type="ORF">HAND00432_LOCUS15897</name>
</gene>
<reference evidence="2" key="1">
    <citation type="submission" date="2021-01" db="EMBL/GenBank/DDBJ databases">
        <authorList>
            <person name="Corre E."/>
            <person name="Pelletier E."/>
            <person name="Niang G."/>
            <person name="Scheremetjew M."/>
            <person name="Finn R."/>
            <person name="Kale V."/>
            <person name="Holt S."/>
            <person name="Cochrane G."/>
            <person name="Meng A."/>
            <person name="Brown T."/>
            <person name="Cohen L."/>
        </authorList>
    </citation>
    <scope>NUCLEOTIDE SEQUENCE</scope>
    <source>
        <strain evidence="2">CCMP644</strain>
    </source>
</reference>
<evidence type="ECO:0000256" key="1">
    <source>
        <dbReference type="SAM" id="MobiDB-lite"/>
    </source>
</evidence>
<feature type="region of interest" description="Disordered" evidence="1">
    <location>
        <begin position="70"/>
        <end position="99"/>
    </location>
</feature>
<evidence type="ECO:0000313" key="2">
    <source>
        <dbReference type="EMBL" id="CAD8962888.1"/>
    </source>
</evidence>
<name>A0A7S1E4B6_HEMAN</name>
<sequence>MDFDPAEETPLVRFTEAAAGAATATAGAIGGGSQPQIRQELAVPSSTMNMSAGGRAEAALSGVGGALAGLPTVASGKKGDPPEEKPASESMWDDGLSTNFDTEEITQARFEEIKARTMFQMVEDVNNGAQKLLFLTNAQVSSEHMS</sequence>
<proteinExistence type="predicted"/>
<dbReference type="EMBL" id="HBFX01026147">
    <property type="protein sequence ID" value="CAD8962888.1"/>
    <property type="molecule type" value="Transcribed_RNA"/>
</dbReference>